<dbReference type="Proteomes" id="UP000037035">
    <property type="component" value="Unassembled WGS sequence"/>
</dbReference>
<feature type="compositionally biased region" description="Basic and acidic residues" evidence="1">
    <location>
        <begin position="26"/>
        <end position="36"/>
    </location>
</feature>
<accession>A0A0L6UNN2</accession>
<dbReference type="AlphaFoldDB" id="A0A0L6UNN2"/>
<feature type="region of interest" description="Disordered" evidence="1">
    <location>
        <begin position="1"/>
        <end position="59"/>
    </location>
</feature>
<feature type="region of interest" description="Disordered" evidence="1">
    <location>
        <begin position="84"/>
        <end position="142"/>
    </location>
</feature>
<feature type="compositionally biased region" description="Low complexity" evidence="1">
    <location>
        <begin position="95"/>
        <end position="104"/>
    </location>
</feature>
<evidence type="ECO:0000313" key="3">
    <source>
        <dbReference type="Proteomes" id="UP000037035"/>
    </source>
</evidence>
<comment type="caution">
    <text evidence="2">The sequence shown here is derived from an EMBL/GenBank/DDBJ whole genome shotgun (WGS) entry which is preliminary data.</text>
</comment>
<dbReference type="VEuPathDB" id="FungiDB:VP01_457g15"/>
<organism evidence="2 3">
    <name type="scientific">Puccinia sorghi</name>
    <dbReference type="NCBI Taxonomy" id="27349"/>
    <lineage>
        <taxon>Eukaryota</taxon>
        <taxon>Fungi</taxon>
        <taxon>Dikarya</taxon>
        <taxon>Basidiomycota</taxon>
        <taxon>Pucciniomycotina</taxon>
        <taxon>Pucciniomycetes</taxon>
        <taxon>Pucciniales</taxon>
        <taxon>Pucciniaceae</taxon>
        <taxon>Puccinia</taxon>
    </lineage>
</organism>
<dbReference type="OrthoDB" id="514777at2759"/>
<evidence type="ECO:0000256" key="1">
    <source>
        <dbReference type="SAM" id="MobiDB-lite"/>
    </source>
</evidence>
<proteinExistence type="predicted"/>
<keyword evidence="3" id="KW-1185">Reference proteome</keyword>
<feature type="compositionally biased region" description="Basic and acidic residues" evidence="1">
    <location>
        <begin position="105"/>
        <end position="117"/>
    </location>
</feature>
<evidence type="ECO:0000313" key="2">
    <source>
        <dbReference type="EMBL" id="KNZ50146.1"/>
    </source>
</evidence>
<feature type="compositionally biased region" description="Basic and acidic residues" evidence="1">
    <location>
        <begin position="1"/>
        <end position="11"/>
    </location>
</feature>
<dbReference type="EMBL" id="LAVV01009701">
    <property type="protein sequence ID" value="KNZ50146.1"/>
    <property type="molecule type" value="Genomic_DNA"/>
</dbReference>
<name>A0A0L6UNN2_9BASI</name>
<reference evidence="2 3" key="1">
    <citation type="submission" date="2015-08" db="EMBL/GenBank/DDBJ databases">
        <title>Next Generation Sequencing and Analysis of the Genome of Puccinia sorghi L Schw, the Causal Agent of Maize Common Rust.</title>
        <authorList>
            <person name="Rochi L."/>
            <person name="Burguener G."/>
            <person name="Darino M."/>
            <person name="Turjanski A."/>
            <person name="Kreff E."/>
            <person name="Dieguez M.J."/>
            <person name="Sacco F."/>
        </authorList>
    </citation>
    <scope>NUCLEOTIDE SEQUENCE [LARGE SCALE GENOMIC DNA]</scope>
    <source>
        <strain evidence="2 3">RO10H11247</strain>
    </source>
</reference>
<protein>
    <submittedName>
        <fullName evidence="2">Uncharacterized protein</fullName>
    </submittedName>
</protein>
<gene>
    <name evidence="2" type="ORF">VP01_457g15</name>
</gene>
<sequence length="245" mass="26010">MAHKEVPETRRPATAGSGRPATPPVAREDAARDQPHLGRAHAPKPSDAPQHALAKKAPRHMAIIAPGVLVSPNPQIRPRLSMIDAFPRSGSDPDSLVSSELSSLSHRDKAPPPKDTCHPSLRPGPPACPDLDKKCGLNGGPSPANSQVVMDVTQLGKLRGTSLSAWSTYGPSVAFANKRKLKNAKLPVNREPAVAVAPNPFAVLGGDTTETVDLDLLAMDKFFHVRSIAEGIEAFKALPNSIVWK</sequence>